<evidence type="ECO:0000256" key="3">
    <source>
        <dbReference type="ARBA" id="ARBA00047960"/>
    </source>
</evidence>
<dbReference type="GO" id="GO:0005739">
    <property type="term" value="C:mitochondrion"/>
    <property type="evidence" value="ECO:0007669"/>
    <property type="project" value="TreeGrafter"/>
</dbReference>
<evidence type="ECO:0000313" key="7">
    <source>
        <dbReference type="EMBL" id="JAI65848.1"/>
    </source>
</evidence>
<feature type="active site" description="Nucleophile" evidence="5">
    <location>
        <position position="23"/>
    </location>
</feature>
<dbReference type="InterPro" id="IPR051924">
    <property type="entry name" value="GST_Kappa/NadH"/>
</dbReference>
<dbReference type="AlphaFoldDB" id="A0A0N7ZCZ8"/>
<dbReference type="EC" id="2.5.1.18" evidence="4"/>
<dbReference type="GO" id="GO:0004602">
    <property type="term" value="F:glutathione peroxidase activity"/>
    <property type="evidence" value="ECO:0007669"/>
    <property type="project" value="TreeGrafter"/>
</dbReference>
<dbReference type="InterPro" id="IPR036249">
    <property type="entry name" value="Thioredoxin-like_sf"/>
</dbReference>
<evidence type="ECO:0000256" key="2">
    <source>
        <dbReference type="ARBA" id="ARBA00022679"/>
    </source>
</evidence>
<feature type="domain" description="DSBA-like thioredoxin" evidence="6">
    <location>
        <begin position="15"/>
        <end position="217"/>
    </location>
</feature>
<comment type="similarity">
    <text evidence="1 4">Belongs to the GST superfamily. Kappa family.</text>
</comment>
<organism evidence="7">
    <name type="scientific">Scylla olivacea</name>
    <name type="common">Orange mud crab</name>
    <name type="synonym">Cancer olivacea</name>
    <dbReference type="NCBI Taxonomy" id="85551"/>
    <lineage>
        <taxon>Eukaryota</taxon>
        <taxon>Metazoa</taxon>
        <taxon>Ecdysozoa</taxon>
        <taxon>Arthropoda</taxon>
        <taxon>Crustacea</taxon>
        <taxon>Multicrustacea</taxon>
        <taxon>Malacostraca</taxon>
        <taxon>Eumalacostraca</taxon>
        <taxon>Eucarida</taxon>
        <taxon>Decapoda</taxon>
        <taxon>Pleocyemata</taxon>
        <taxon>Brachyura</taxon>
        <taxon>Eubrachyura</taxon>
        <taxon>Portunoidea</taxon>
        <taxon>Portunidae</taxon>
        <taxon>Portuninae</taxon>
        <taxon>Scylla</taxon>
    </lineage>
</organism>
<dbReference type="EMBL" id="GDRN01056245">
    <property type="protein sequence ID" value="JAI65848.1"/>
    <property type="molecule type" value="Transcribed_RNA"/>
</dbReference>
<dbReference type="InterPro" id="IPR001853">
    <property type="entry name" value="DSBA-like_thioredoxin_dom"/>
</dbReference>
<dbReference type="GO" id="GO:0006749">
    <property type="term" value="P:glutathione metabolic process"/>
    <property type="evidence" value="ECO:0007669"/>
    <property type="project" value="TreeGrafter"/>
</dbReference>
<proteinExistence type="inferred from homology"/>
<name>A0A0N7ZCZ8_SCYOL</name>
<dbReference type="PIRSF" id="PIRSF006386">
    <property type="entry name" value="HCCAis_GSTk"/>
    <property type="match status" value="1"/>
</dbReference>
<sequence length="233" mass="26485">MAVSLGRAIKMKTKIELYYDVMSPFSWFAFEVLHRYKPHWNMDLHLKPVLLAGIIKTIGTTPEMLKSRNPHYHQEDIKRCAKYFNVPVELNDNVYESVIERGTLMPCRFLTAIDLLHPSFLERTSRELWKSAWSKHEDILSAEVLASAGLAAGLTPKALAEVKEQMGQPVTKQRLKAYTDEAVEHGAFGVPTVVTHAGAKPELFFGSDRFHLIAREINETWMGPEPDTVHTKL</sequence>
<accession>A0A0N7ZCZ8</accession>
<evidence type="ECO:0000256" key="5">
    <source>
        <dbReference type="PIRSR" id="PIRSR006386-1"/>
    </source>
</evidence>
<evidence type="ECO:0000256" key="4">
    <source>
        <dbReference type="PIRNR" id="PIRNR006386"/>
    </source>
</evidence>
<protein>
    <recommendedName>
        <fullName evidence="4">Glutathione S-transferase kappa</fullName>
        <ecNumber evidence="4">2.5.1.18</ecNumber>
    </recommendedName>
</protein>
<dbReference type="Pfam" id="PF01323">
    <property type="entry name" value="DSBA"/>
    <property type="match status" value="1"/>
</dbReference>
<dbReference type="Gene3D" id="3.40.30.10">
    <property type="entry name" value="Glutaredoxin"/>
    <property type="match status" value="1"/>
</dbReference>
<comment type="catalytic activity">
    <reaction evidence="3 4">
        <text>RX + glutathione = an S-substituted glutathione + a halide anion + H(+)</text>
        <dbReference type="Rhea" id="RHEA:16437"/>
        <dbReference type="ChEBI" id="CHEBI:15378"/>
        <dbReference type="ChEBI" id="CHEBI:16042"/>
        <dbReference type="ChEBI" id="CHEBI:17792"/>
        <dbReference type="ChEBI" id="CHEBI:57925"/>
        <dbReference type="ChEBI" id="CHEBI:90779"/>
        <dbReference type="EC" id="2.5.1.18"/>
    </reaction>
</comment>
<dbReference type="PANTHER" id="PTHR42943">
    <property type="entry name" value="GLUTATHIONE S-TRANSFERASE KAPPA"/>
    <property type="match status" value="1"/>
</dbReference>
<keyword evidence="2 4" id="KW-0808">Transferase</keyword>
<reference evidence="7" key="1">
    <citation type="submission" date="2015-09" db="EMBL/GenBank/DDBJ databases">
        <title>Scylla olivacea transcriptome.</title>
        <authorList>
            <person name="Ikhwanuddin M."/>
        </authorList>
    </citation>
    <scope>NUCLEOTIDE SEQUENCE</scope>
</reference>
<evidence type="ECO:0000256" key="1">
    <source>
        <dbReference type="ARBA" id="ARBA00006494"/>
    </source>
</evidence>
<evidence type="ECO:0000259" key="6">
    <source>
        <dbReference type="Pfam" id="PF01323"/>
    </source>
</evidence>
<dbReference type="InterPro" id="IPR014440">
    <property type="entry name" value="HCCAis_GSTk"/>
</dbReference>
<dbReference type="PANTHER" id="PTHR42943:SF2">
    <property type="entry name" value="GLUTATHIONE S-TRANSFERASE KAPPA 1"/>
    <property type="match status" value="1"/>
</dbReference>
<dbReference type="SUPFAM" id="SSF52833">
    <property type="entry name" value="Thioredoxin-like"/>
    <property type="match status" value="1"/>
</dbReference>
<dbReference type="GO" id="GO:0005777">
    <property type="term" value="C:peroxisome"/>
    <property type="evidence" value="ECO:0007669"/>
    <property type="project" value="TreeGrafter"/>
</dbReference>
<dbReference type="FunFam" id="3.40.30.10:FF:000096">
    <property type="entry name" value="Glutathione S-transferase kappa"/>
    <property type="match status" value="1"/>
</dbReference>
<dbReference type="GO" id="GO:0004364">
    <property type="term" value="F:glutathione transferase activity"/>
    <property type="evidence" value="ECO:0007669"/>
    <property type="project" value="UniProtKB-UniRule"/>
</dbReference>